<evidence type="ECO:0000256" key="1">
    <source>
        <dbReference type="SAM" id="MobiDB-lite"/>
    </source>
</evidence>
<sequence>MPIQEQIRVETKNFAPGVLPLSARTFRFVSCLRIVAGDDDIPLRFVCLITAAFYNDDDQPVWSRRVLLYKIIPGSHHTSAASQDLVEYQRFPESQQSRAQDDDATSSASEDSQLISHLTQEEYHQQLSNRCEDRTPVAQYNHQHHPVGYHLHPQYQGHAHHQIHANHHTSPHPQAYLTPNCAIHSPSTLSSNNQIIAPTDRPSSTGHWYTSFNPQERRWVNTWQPN</sequence>
<evidence type="ECO:0000313" key="3">
    <source>
        <dbReference type="Proteomes" id="UP000030106"/>
    </source>
</evidence>
<gene>
    <name evidence="2" type="ORF">BBAD15_g2687</name>
</gene>
<dbReference type="Proteomes" id="UP000030106">
    <property type="component" value="Unassembled WGS sequence"/>
</dbReference>
<organism evidence="2 3">
    <name type="scientific">Beauveria bassiana D1-5</name>
    <dbReference type="NCBI Taxonomy" id="1245745"/>
    <lineage>
        <taxon>Eukaryota</taxon>
        <taxon>Fungi</taxon>
        <taxon>Dikarya</taxon>
        <taxon>Ascomycota</taxon>
        <taxon>Pezizomycotina</taxon>
        <taxon>Sordariomycetes</taxon>
        <taxon>Hypocreomycetidae</taxon>
        <taxon>Hypocreales</taxon>
        <taxon>Cordycipitaceae</taxon>
        <taxon>Beauveria</taxon>
    </lineage>
</organism>
<comment type="caution">
    <text evidence="2">The sequence shown here is derived from an EMBL/GenBank/DDBJ whole genome shotgun (WGS) entry which is preliminary data.</text>
</comment>
<accession>A0A0A2WEI6</accession>
<dbReference type="HOGENOM" id="CLU_1224559_0_0_1"/>
<proteinExistence type="predicted"/>
<feature type="region of interest" description="Disordered" evidence="1">
    <location>
        <begin position="92"/>
        <end position="112"/>
    </location>
</feature>
<dbReference type="AlphaFoldDB" id="A0A0A2WEI6"/>
<evidence type="ECO:0000313" key="2">
    <source>
        <dbReference type="EMBL" id="KGQ11579.1"/>
    </source>
</evidence>
<name>A0A0A2WEI6_BEABA</name>
<protein>
    <submittedName>
        <fullName evidence="2">Uncharacterized protein</fullName>
    </submittedName>
</protein>
<dbReference type="OrthoDB" id="4866947at2759"/>
<dbReference type="EMBL" id="ANFO01000198">
    <property type="protein sequence ID" value="KGQ11579.1"/>
    <property type="molecule type" value="Genomic_DNA"/>
</dbReference>
<reference evidence="2 3" key="1">
    <citation type="submission" date="2012-10" db="EMBL/GenBank/DDBJ databases">
        <title>Genome sequencing and analysis of entomopathogenic fungi Beauveria bassiana D1-5.</title>
        <authorList>
            <person name="Li Q."/>
            <person name="Wang L."/>
            <person name="Zhang Z."/>
            <person name="Wang Q."/>
            <person name="Ren J."/>
            <person name="Wang M."/>
            <person name="Xu W."/>
            <person name="Wang J."/>
            <person name="Lu Y."/>
            <person name="Du Q."/>
            <person name="Sun Z."/>
        </authorList>
    </citation>
    <scope>NUCLEOTIDE SEQUENCE [LARGE SCALE GENOMIC DNA]</scope>
    <source>
        <strain evidence="2 3">D1-5</strain>
    </source>
</reference>